<evidence type="ECO:0000313" key="2">
    <source>
        <dbReference type="Proteomes" id="UP000241566"/>
    </source>
</evidence>
<sequence>METKYQGKELKLINKVHSLFQDNLRCIEAWGFYIFSDELEREQELKNKLSIIWLASLFDTVVAQSRLIKKYEQEANELGLIHIPRYLAQANVFCDAVKALLQQYSKEEQIFIQNIRNQWVHSHLNGVHSESIKVKYLENGEIVSKNLPYEKYHDLIRPVFYQGKLDDTLASLRQRFMNQNGAYWYLLKEIQVSIKIIYGAMLNGSEFQWQRISI</sequence>
<dbReference type="Proteomes" id="UP000241566">
    <property type="component" value="Unassembled WGS sequence"/>
</dbReference>
<organism evidence="1 2">
    <name type="scientific">Photobacterium leiognathi</name>
    <dbReference type="NCBI Taxonomy" id="553611"/>
    <lineage>
        <taxon>Bacteria</taxon>
        <taxon>Pseudomonadati</taxon>
        <taxon>Pseudomonadota</taxon>
        <taxon>Gammaproteobacteria</taxon>
        <taxon>Vibrionales</taxon>
        <taxon>Vibrionaceae</taxon>
        <taxon>Photobacterium</taxon>
    </lineage>
</organism>
<name>A0ABX5GF20_PHOLE</name>
<gene>
    <name evidence="1" type="ORF">CTM94_11850</name>
</gene>
<accession>A0ABX5GF20</accession>
<protein>
    <recommendedName>
        <fullName evidence="3">HEPN AbiU2-like domain-containing protein</fullName>
    </recommendedName>
</protein>
<dbReference type="RefSeq" id="WP_045063883.1">
    <property type="nucleotide sequence ID" value="NZ_CP131601.1"/>
</dbReference>
<reference evidence="1 2" key="1">
    <citation type="submission" date="2018-01" db="EMBL/GenBank/DDBJ databases">
        <title>Whole genome sequencing of Histamine producing bacteria.</title>
        <authorList>
            <person name="Butler K."/>
        </authorList>
    </citation>
    <scope>NUCLEOTIDE SEQUENCE [LARGE SCALE GENOMIC DNA]</scope>
    <source>
        <strain evidence="1 2">ATCC 25521</strain>
    </source>
</reference>
<dbReference type="EMBL" id="PYOI01000016">
    <property type="protein sequence ID" value="PSV81443.1"/>
    <property type="molecule type" value="Genomic_DNA"/>
</dbReference>
<keyword evidence="2" id="KW-1185">Reference proteome</keyword>
<proteinExistence type="predicted"/>
<evidence type="ECO:0008006" key="3">
    <source>
        <dbReference type="Google" id="ProtNLM"/>
    </source>
</evidence>
<comment type="caution">
    <text evidence="1">The sequence shown here is derived from an EMBL/GenBank/DDBJ whole genome shotgun (WGS) entry which is preliminary data.</text>
</comment>
<evidence type="ECO:0000313" key="1">
    <source>
        <dbReference type="EMBL" id="PSV81443.1"/>
    </source>
</evidence>